<keyword evidence="1" id="KW-1133">Transmembrane helix</keyword>
<proteinExistence type="predicted"/>
<keyword evidence="1" id="KW-0472">Membrane</keyword>
<protein>
    <submittedName>
        <fullName evidence="2">Uncharacterized protein</fullName>
    </submittedName>
</protein>
<name>A0A8S5RB86_9VIRU</name>
<sequence length="65" mass="7892">MFLNVISIKLISIVYKFLSHEIIRFIIYIFRIKAISINNFKYRMSFSYILLLRSLYLYIISISFS</sequence>
<feature type="transmembrane region" description="Helical" evidence="1">
    <location>
        <begin position="42"/>
        <end position="64"/>
    </location>
</feature>
<dbReference type="EMBL" id="BK059091">
    <property type="protein sequence ID" value="DAE28686.1"/>
    <property type="molecule type" value="Genomic_DNA"/>
</dbReference>
<feature type="transmembrane region" description="Helical" evidence="1">
    <location>
        <begin position="6"/>
        <end position="30"/>
    </location>
</feature>
<accession>A0A8S5RB86</accession>
<reference evidence="2" key="1">
    <citation type="journal article" date="2021" name="Proc. Natl. Acad. Sci. U.S.A.">
        <title>A Catalog of Tens of Thousands of Viruses from Human Metagenomes Reveals Hidden Associations with Chronic Diseases.</title>
        <authorList>
            <person name="Tisza M.J."/>
            <person name="Buck C.B."/>
        </authorList>
    </citation>
    <scope>NUCLEOTIDE SEQUENCE</scope>
    <source>
        <strain evidence="2">CtmTa7</strain>
    </source>
</reference>
<organism evidence="2">
    <name type="scientific">virus sp. ctmTa7</name>
    <dbReference type="NCBI Taxonomy" id="2828255"/>
    <lineage>
        <taxon>Viruses</taxon>
    </lineage>
</organism>
<keyword evidence="1" id="KW-0812">Transmembrane</keyword>
<evidence type="ECO:0000313" key="2">
    <source>
        <dbReference type="EMBL" id="DAE28686.1"/>
    </source>
</evidence>
<evidence type="ECO:0000256" key="1">
    <source>
        <dbReference type="SAM" id="Phobius"/>
    </source>
</evidence>